<keyword evidence="9" id="KW-1185">Reference proteome</keyword>
<dbReference type="PANTHER" id="PTHR43478">
    <property type="entry name" value="NA+/H+ ANTIPORTER-RELATED"/>
    <property type="match status" value="1"/>
</dbReference>
<gene>
    <name evidence="8" type="ORF">DES40_2183</name>
</gene>
<evidence type="ECO:0000256" key="6">
    <source>
        <dbReference type="SAM" id="Phobius"/>
    </source>
</evidence>
<dbReference type="Proteomes" id="UP000282211">
    <property type="component" value="Unassembled WGS sequence"/>
</dbReference>
<dbReference type="PANTHER" id="PTHR43478:SF1">
    <property type="entry name" value="NA+_H+ ANTIPORTER NHAC-LIKE C-TERMINAL DOMAIN-CONTAINING PROTEIN"/>
    <property type="match status" value="1"/>
</dbReference>
<sequence>MENYGLLSLLPPLLAIILALATRQVFLSLLIGIASGFVILSGGNLLQGLLDTLGGFVRVFESNYNTEIIIFTLLIGALIALIQRAGGVEGFVTRVVNWLQSKAATADMKGQRRRVELLAVLTGMLIFVESNISTLTVGTLYRPITDKLNIPREKLAYIADSTCAPACILIPLNAWGAFIMGLLLEQNIAEPVSMLAGAVAFNFYPMLAITILIFVILSGRDFGEMRKAETRAKTEGKVLRDGAIPMIAGDITMMEPKTGAAHHARNMIIPLVTLVLLMPVFLVYTGWSNEGGASNAFFDIIDRASGSKSVLYAVSGAILMSMVMSKAQGIMGIKEMIDIILKGMSGMVPLALLMVFAFALGDLCDALGTGVFVAESAKPYLSPALVPALIFLISAFIAFSTGTSWGTFAIMIAIAVPLAQGLDTNVTLAVAAALGGGVFGDHCSPTSDTSIITSMATASDHIDHVRTQLPYALVGGAITTMLYLILGVAGV</sequence>
<proteinExistence type="predicted"/>
<keyword evidence="3 6" id="KW-0812">Transmembrane</keyword>
<comment type="caution">
    <text evidence="8">The sequence shown here is derived from an EMBL/GenBank/DDBJ whole genome shotgun (WGS) entry which is preliminary data.</text>
</comment>
<reference evidence="8 9" key="1">
    <citation type="submission" date="2018-10" db="EMBL/GenBank/DDBJ databases">
        <title>Genomic Encyclopedia of Type Strains, Phase IV (KMG-IV): sequencing the most valuable type-strain genomes for metagenomic binning, comparative biology and taxonomic classification.</title>
        <authorList>
            <person name="Goeker M."/>
        </authorList>
    </citation>
    <scope>NUCLEOTIDE SEQUENCE [LARGE SCALE GENOMIC DNA]</scope>
    <source>
        <strain evidence="8 9">DSM 22008</strain>
    </source>
</reference>
<evidence type="ECO:0000313" key="8">
    <source>
        <dbReference type="EMBL" id="RKQ69383.1"/>
    </source>
</evidence>
<dbReference type="Pfam" id="PF03553">
    <property type="entry name" value="Na_H_antiporter"/>
    <property type="match status" value="1"/>
</dbReference>
<dbReference type="GO" id="GO:0005886">
    <property type="term" value="C:plasma membrane"/>
    <property type="evidence" value="ECO:0007669"/>
    <property type="project" value="UniProtKB-SubCell"/>
</dbReference>
<comment type="subcellular location">
    <subcellularLocation>
        <location evidence="1">Cell membrane</location>
        <topology evidence="1">Multi-pass membrane protein</topology>
    </subcellularLocation>
</comment>
<evidence type="ECO:0000256" key="5">
    <source>
        <dbReference type="ARBA" id="ARBA00023136"/>
    </source>
</evidence>
<dbReference type="InterPro" id="IPR018461">
    <property type="entry name" value="Na/H_Antiport_NhaC-like_C"/>
</dbReference>
<keyword evidence="5 6" id="KW-0472">Membrane</keyword>
<feature type="transmembrane region" description="Helical" evidence="6">
    <location>
        <begin position="31"/>
        <end position="56"/>
    </location>
</feature>
<feature type="transmembrane region" description="Helical" evidence="6">
    <location>
        <begin position="162"/>
        <end position="183"/>
    </location>
</feature>
<feature type="transmembrane region" description="Helical" evidence="6">
    <location>
        <begin position="309"/>
        <end position="327"/>
    </location>
</feature>
<feature type="transmembrane region" description="Helical" evidence="6">
    <location>
        <begin position="380"/>
        <end position="398"/>
    </location>
</feature>
<evidence type="ECO:0000259" key="7">
    <source>
        <dbReference type="Pfam" id="PF03553"/>
    </source>
</evidence>
<accession>A0A420WEF0</accession>
<keyword evidence="2" id="KW-1003">Cell membrane</keyword>
<organism evidence="8 9">
    <name type="scientific">Litorimonas taeanensis</name>
    <dbReference type="NCBI Taxonomy" id="568099"/>
    <lineage>
        <taxon>Bacteria</taxon>
        <taxon>Pseudomonadati</taxon>
        <taxon>Pseudomonadota</taxon>
        <taxon>Alphaproteobacteria</taxon>
        <taxon>Maricaulales</taxon>
        <taxon>Robiginitomaculaceae</taxon>
    </lineage>
</organism>
<dbReference type="InParanoid" id="A0A420WEF0"/>
<protein>
    <submittedName>
        <fullName evidence="8">Transporter (NhaC family)</fullName>
    </submittedName>
</protein>
<evidence type="ECO:0000313" key="9">
    <source>
        <dbReference type="Proteomes" id="UP000282211"/>
    </source>
</evidence>
<feature type="transmembrane region" description="Helical" evidence="6">
    <location>
        <begin position="469"/>
        <end position="489"/>
    </location>
</feature>
<name>A0A420WEF0_9PROT</name>
<feature type="transmembrane region" description="Helical" evidence="6">
    <location>
        <begin position="117"/>
        <end position="141"/>
    </location>
</feature>
<feature type="domain" description="Na+/H+ antiporter NhaC-like C-terminal" evidence="7">
    <location>
        <begin position="167"/>
        <end position="488"/>
    </location>
</feature>
<feature type="transmembrane region" description="Helical" evidence="6">
    <location>
        <begin position="195"/>
        <end position="217"/>
    </location>
</feature>
<dbReference type="AlphaFoldDB" id="A0A420WEF0"/>
<dbReference type="EMBL" id="RBII01000002">
    <property type="protein sequence ID" value="RKQ69383.1"/>
    <property type="molecule type" value="Genomic_DNA"/>
</dbReference>
<dbReference type="RefSeq" id="WP_121101989.1">
    <property type="nucleotide sequence ID" value="NZ_RBII01000002.1"/>
</dbReference>
<feature type="transmembrane region" description="Helical" evidence="6">
    <location>
        <begin position="68"/>
        <end position="86"/>
    </location>
</feature>
<keyword evidence="4 6" id="KW-1133">Transmembrane helix</keyword>
<feature type="transmembrane region" description="Helical" evidence="6">
    <location>
        <begin position="267"/>
        <end position="287"/>
    </location>
</feature>
<evidence type="ECO:0000256" key="1">
    <source>
        <dbReference type="ARBA" id="ARBA00004651"/>
    </source>
</evidence>
<dbReference type="OrthoDB" id="9762978at2"/>
<evidence type="ECO:0000256" key="3">
    <source>
        <dbReference type="ARBA" id="ARBA00022692"/>
    </source>
</evidence>
<evidence type="ECO:0000256" key="4">
    <source>
        <dbReference type="ARBA" id="ARBA00022989"/>
    </source>
</evidence>
<evidence type="ECO:0000256" key="2">
    <source>
        <dbReference type="ARBA" id="ARBA00022475"/>
    </source>
</evidence>